<dbReference type="Gene3D" id="2.60.60.30">
    <property type="entry name" value="sav2460 like domains"/>
    <property type="match status" value="1"/>
</dbReference>
<gene>
    <name evidence="3" type="ORF">GCM10008961_32200</name>
</gene>
<accession>A0ABQ2SU41</accession>
<dbReference type="PANTHER" id="PTHR32097:SF3">
    <property type="entry name" value="TELLURITE RESISTANCE PROTEIN"/>
    <property type="match status" value="1"/>
</dbReference>
<protein>
    <recommendedName>
        <fullName evidence="5">Type I restriction enzyme R protein N-terminal domain-containing protein</fullName>
    </recommendedName>
</protein>
<proteinExistence type="predicted"/>
<dbReference type="InterPro" id="IPR003325">
    <property type="entry name" value="TerD"/>
</dbReference>
<reference evidence="4" key="1">
    <citation type="journal article" date="2019" name="Int. J. Syst. Evol. Microbiol.">
        <title>The Global Catalogue of Microorganisms (GCM) 10K type strain sequencing project: providing services to taxonomists for standard genome sequencing and annotation.</title>
        <authorList>
            <consortium name="The Broad Institute Genomics Platform"/>
            <consortium name="The Broad Institute Genome Sequencing Center for Infectious Disease"/>
            <person name="Wu L."/>
            <person name="Ma J."/>
        </authorList>
    </citation>
    <scope>NUCLEOTIDE SEQUENCE [LARGE SCALE GENOMIC DNA]</scope>
    <source>
        <strain evidence="4">JCM 31406</strain>
    </source>
</reference>
<evidence type="ECO:0000313" key="4">
    <source>
        <dbReference type="Proteomes" id="UP000620633"/>
    </source>
</evidence>
<evidence type="ECO:0000313" key="3">
    <source>
        <dbReference type="EMBL" id="GGS38215.1"/>
    </source>
</evidence>
<sequence>MDLQHAKRYSLTQLNLAEQLTLAVTLTPVQPTDISLFGLSSRRKLRDDGYMVFYNQKASPNNEISIQDGEHQEAQRFAINLSNLPAHVARLLVVITPEDAALSAGESIIDLLDQHGDTQGSYQLTEEHLANQRALFVCELVRTGGQWYFCTNCTPFDGDLRLILEHFGGVVEDDGADTTDLEFLPPITSLPPQQATPPKVETRIAVPLPGTSEQEQEYTTKLLDLIARIPKMLERLQTEEATKHALVMPFLQALGYDIFDPTEVVPEFISDVGIKRGEKVDYAILENGRPVILLECKHHAVTPTLENASQLYRYFSVTDARFAILTNGVIYRFYTDLDKPNMMDHKPFLEVNLLSLTEDELVEILKFAKHSFNQDDILGSASEMKYVAAIKQHLVQEFTEPTDEFIKLLIARVYDGRLTTNVRNRFATYTRKALNDFISQLISERLRSAFEASASTTTQISEPEDQDKDDDGLNVTPEEWQAFYIIKSVLRNEVNYARIYIRKHQSYCAVLLDNNRRKTICRLYFTEKRLAVGLFDAADRHEQRVIIDTLDDFFKHADRLKKSLQHVR</sequence>
<dbReference type="RefSeq" id="WP_189103441.1">
    <property type="nucleotide sequence ID" value="NZ_BMQO01000022.1"/>
</dbReference>
<name>A0ABQ2SU41_9DEIO</name>
<dbReference type="Proteomes" id="UP000620633">
    <property type="component" value="Unassembled WGS sequence"/>
</dbReference>
<dbReference type="PANTHER" id="PTHR32097">
    <property type="entry name" value="CAMP-BINDING PROTEIN 1-RELATED"/>
    <property type="match status" value="1"/>
</dbReference>
<evidence type="ECO:0000259" key="1">
    <source>
        <dbReference type="Pfam" id="PF02342"/>
    </source>
</evidence>
<feature type="domain" description="Restriction endonuclease type I HsdR N-terminal" evidence="2">
    <location>
        <begin position="276"/>
        <end position="341"/>
    </location>
</feature>
<organism evidence="3 4">
    <name type="scientific">Deinococcus knuensis</name>
    <dbReference type="NCBI Taxonomy" id="1837380"/>
    <lineage>
        <taxon>Bacteria</taxon>
        <taxon>Thermotogati</taxon>
        <taxon>Deinococcota</taxon>
        <taxon>Deinococci</taxon>
        <taxon>Deinococcales</taxon>
        <taxon>Deinococcaceae</taxon>
        <taxon>Deinococcus</taxon>
    </lineage>
</organism>
<dbReference type="EMBL" id="BMQO01000022">
    <property type="protein sequence ID" value="GGS38215.1"/>
    <property type="molecule type" value="Genomic_DNA"/>
</dbReference>
<feature type="domain" description="TerD" evidence="1">
    <location>
        <begin position="5"/>
        <end position="167"/>
    </location>
</feature>
<dbReference type="CDD" id="cd06974">
    <property type="entry name" value="TerD_like"/>
    <property type="match status" value="1"/>
</dbReference>
<comment type="caution">
    <text evidence="3">The sequence shown here is derived from an EMBL/GenBank/DDBJ whole genome shotgun (WGS) entry which is preliminary data.</text>
</comment>
<dbReference type="Pfam" id="PF04313">
    <property type="entry name" value="HSDR_N"/>
    <property type="match status" value="1"/>
</dbReference>
<dbReference type="InterPro" id="IPR007409">
    <property type="entry name" value="Restrct_endonuc_type1_HsdR_N"/>
</dbReference>
<evidence type="ECO:0008006" key="5">
    <source>
        <dbReference type="Google" id="ProtNLM"/>
    </source>
</evidence>
<evidence type="ECO:0000259" key="2">
    <source>
        <dbReference type="Pfam" id="PF04313"/>
    </source>
</evidence>
<dbReference type="Pfam" id="PF02342">
    <property type="entry name" value="TerD"/>
    <property type="match status" value="1"/>
</dbReference>
<dbReference type="InterPro" id="IPR051324">
    <property type="entry name" value="Stress/Tellurium_Resist"/>
</dbReference>
<keyword evidence="4" id="KW-1185">Reference proteome</keyword>